<keyword evidence="1" id="KW-0812">Transmembrane</keyword>
<proteinExistence type="predicted"/>
<feature type="transmembrane region" description="Helical" evidence="1">
    <location>
        <begin position="48"/>
        <end position="71"/>
    </location>
</feature>
<keyword evidence="1" id="KW-1133">Transmembrane helix</keyword>
<evidence type="ECO:0000256" key="1">
    <source>
        <dbReference type="SAM" id="Phobius"/>
    </source>
</evidence>
<evidence type="ECO:0000313" key="2">
    <source>
        <dbReference type="EMBL" id="SKC38899.1"/>
    </source>
</evidence>
<organism evidence="2 3">
    <name type="scientific">Plantibacter cousiniae</name>
    <name type="common">nom. nud.</name>
    <dbReference type="NCBI Taxonomy" id="199709"/>
    <lineage>
        <taxon>Bacteria</taxon>
        <taxon>Bacillati</taxon>
        <taxon>Actinomycetota</taxon>
        <taxon>Actinomycetes</taxon>
        <taxon>Micrococcales</taxon>
        <taxon>Microbacteriaceae</taxon>
        <taxon>Plantibacter</taxon>
    </lineage>
</organism>
<dbReference type="RefSeq" id="WP_139382353.1">
    <property type="nucleotide sequence ID" value="NZ_FUZO01000001.1"/>
</dbReference>
<name>A0ABY1LGT8_9MICO</name>
<comment type="caution">
    <text evidence="2">The sequence shown here is derived from an EMBL/GenBank/DDBJ whole genome shotgun (WGS) entry which is preliminary data.</text>
</comment>
<dbReference type="EMBL" id="FUZO01000001">
    <property type="protein sequence ID" value="SKC38899.1"/>
    <property type="molecule type" value="Genomic_DNA"/>
</dbReference>
<keyword evidence="3" id="KW-1185">Reference proteome</keyword>
<accession>A0ABY1LGT8</accession>
<protein>
    <submittedName>
        <fullName evidence="2">Uncharacterized protein</fullName>
    </submittedName>
</protein>
<gene>
    <name evidence="2" type="ORF">SAMN06295973_0443</name>
</gene>
<dbReference type="Proteomes" id="UP000190827">
    <property type="component" value="Unassembled WGS sequence"/>
</dbReference>
<keyword evidence="1" id="KW-0472">Membrane</keyword>
<reference evidence="2 3" key="1">
    <citation type="submission" date="2017-02" db="EMBL/GenBank/DDBJ databases">
        <authorList>
            <person name="Varghese N."/>
            <person name="Submissions S."/>
        </authorList>
    </citation>
    <scope>NUCLEOTIDE SEQUENCE [LARGE SCALE GENOMIC DNA]</scope>
    <source>
        <strain evidence="2 3">VKM Ac-1787</strain>
    </source>
</reference>
<sequence length="92" mass="10338">MSSSTPLPMEQLTAVLNAEVARYAARGWSVSSVQGQQAVLQRQKRIGWFWNLILTLITGGLWLIVVIIRVVNRKVESLIVTVDAYGRISTRR</sequence>
<evidence type="ECO:0000313" key="3">
    <source>
        <dbReference type="Proteomes" id="UP000190827"/>
    </source>
</evidence>